<protein>
    <submittedName>
        <fullName evidence="2">Uncharacterized protein</fullName>
    </submittedName>
</protein>
<proteinExistence type="predicted"/>
<evidence type="ECO:0000313" key="3">
    <source>
        <dbReference type="Proteomes" id="UP000255335"/>
    </source>
</evidence>
<dbReference type="Proteomes" id="UP000255335">
    <property type="component" value="Unassembled WGS sequence"/>
</dbReference>
<keyword evidence="1" id="KW-1133">Transmembrane helix</keyword>
<dbReference type="AlphaFoldDB" id="A0A377JM41"/>
<gene>
    <name evidence="2" type="ORF">NCTC12221_00170</name>
</gene>
<evidence type="ECO:0000313" key="2">
    <source>
        <dbReference type="EMBL" id="STP08757.1"/>
    </source>
</evidence>
<reference evidence="2 3" key="1">
    <citation type="submission" date="2018-06" db="EMBL/GenBank/DDBJ databases">
        <authorList>
            <consortium name="Pathogen Informatics"/>
            <person name="Doyle S."/>
        </authorList>
    </citation>
    <scope>NUCLEOTIDE SEQUENCE [LARGE SCALE GENOMIC DNA]</scope>
    <source>
        <strain evidence="2 3">NCTC12221</strain>
    </source>
</reference>
<dbReference type="EMBL" id="UGHZ01000001">
    <property type="protein sequence ID" value="STP08757.1"/>
    <property type="molecule type" value="Genomic_DNA"/>
</dbReference>
<organism evidence="2 3">
    <name type="scientific">Helicobacter cinaedi</name>
    <dbReference type="NCBI Taxonomy" id="213"/>
    <lineage>
        <taxon>Bacteria</taxon>
        <taxon>Pseudomonadati</taxon>
        <taxon>Campylobacterota</taxon>
        <taxon>Epsilonproteobacteria</taxon>
        <taxon>Campylobacterales</taxon>
        <taxon>Helicobacteraceae</taxon>
        <taxon>Helicobacter</taxon>
    </lineage>
</organism>
<keyword evidence="1" id="KW-0472">Membrane</keyword>
<keyword evidence="1" id="KW-0812">Transmembrane</keyword>
<sequence>MHYRFAFFTLSSFFITLLAVIVFNISVDSTGIFRPSQLKSAAKDLINGNNIAMIGNIDERLFQLYLIESMPHTPHTIALGSSRIMDLHKTSLKGEKEFYNHGMSGANIWDYYAILGLYMIHKGVLPKRIIFGLDPWVLNANNGDMRFTSIVNGLHTMNLILLGKKQPQKESALSLKAKEALSFAQTKNNIKAVFTSDIFKQKAFIVPTTDTEYSVKGIDASSYVPLHARNPSVEAIKKGVYDFRHYHITNFDTLDTAPFLKLMEYLQSQNIDIIFYLPPYNPMLYDLLLADSNAQNIFKAQDFIKEYAKTHNIPLYGDYNPSKLGAEFEDFLDGAHLKADFVQSLFEKYDVSLHRHPTPPK</sequence>
<name>A0A377JM41_9HELI</name>
<evidence type="ECO:0000256" key="1">
    <source>
        <dbReference type="SAM" id="Phobius"/>
    </source>
</evidence>
<dbReference type="RefSeq" id="WP_115025593.1">
    <property type="nucleotide sequence ID" value="NZ_UGHZ01000001.1"/>
</dbReference>
<accession>A0A377JM41</accession>
<feature type="transmembrane region" description="Helical" evidence="1">
    <location>
        <begin position="6"/>
        <end position="27"/>
    </location>
</feature>